<dbReference type="RefSeq" id="WP_073366365.1">
    <property type="nucleotide sequence ID" value="NZ_FNTL01000004.1"/>
</dbReference>
<accession>A0A1H5GLR5</accession>
<protein>
    <submittedName>
        <fullName evidence="6">DoxX-like family protein</fullName>
    </submittedName>
</protein>
<gene>
    <name evidence="6" type="ORF">SAMN04490220_6860</name>
</gene>
<dbReference type="Pfam" id="PF13564">
    <property type="entry name" value="DoxX_2"/>
    <property type="match status" value="1"/>
</dbReference>
<comment type="subcellular location">
    <subcellularLocation>
        <location evidence="1">Membrane</location>
        <topology evidence="1">Multi-pass membrane protein</topology>
    </subcellularLocation>
</comment>
<evidence type="ECO:0000256" key="5">
    <source>
        <dbReference type="SAM" id="Phobius"/>
    </source>
</evidence>
<dbReference type="InterPro" id="IPR032808">
    <property type="entry name" value="DoxX"/>
</dbReference>
<organism evidence="6 7">
    <name type="scientific">Rhodococcus jostii</name>
    <dbReference type="NCBI Taxonomy" id="132919"/>
    <lineage>
        <taxon>Bacteria</taxon>
        <taxon>Bacillati</taxon>
        <taxon>Actinomycetota</taxon>
        <taxon>Actinomycetes</taxon>
        <taxon>Mycobacteriales</taxon>
        <taxon>Nocardiaceae</taxon>
        <taxon>Rhodococcus</taxon>
    </lineage>
</organism>
<evidence type="ECO:0000256" key="3">
    <source>
        <dbReference type="ARBA" id="ARBA00022989"/>
    </source>
</evidence>
<keyword evidence="4 5" id="KW-0472">Membrane</keyword>
<keyword evidence="3 5" id="KW-1133">Transmembrane helix</keyword>
<evidence type="ECO:0000256" key="2">
    <source>
        <dbReference type="ARBA" id="ARBA00022692"/>
    </source>
</evidence>
<keyword evidence="2 5" id="KW-0812">Transmembrane</keyword>
<reference evidence="7" key="1">
    <citation type="submission" date="2016-10" db="EMBL/GenBank/DDBJ databases">
        <authorList>
            <person name="Varghese N."/>
        </authorList>
    </citation>
    <scope>NUCLEOTIDE SEQUENCE [LARGE SCALE GENOMIC DNA]</scope>
    <source>
        <strain evidence="7">DSM 44719</strain>
    </source>
</reference>
<sequence length="123" mass="12885">MNVFLWILQAVLAAMFAAAGVLKSTQPKEKLAKSLPWVEDFSPGTVKFIGVAELLGAIGLILPAVTGIAPILTPIAATALAVVMVLAAITHARRKEPSAIAFNAVILIMAAVVAWGRFGPYSF</sequence>
<dbReference type="Proteomes" id="UP000183407">
    <property type="component" value="Unassembled WGS sequence"/>
</dbReference>
<evidence type="ECO:0000313" key="7">
    <source>
        <dbReference type="Proteomes" id="UP000183407"/>
    </source>
</evidence>
<evidence type="ECO:0000313" key="6">
    <source>
        <dbReference type="EMBL" id="SEE16667.1"/>
    </source>
</evidence>
<name>A0A1H5GLR5_RHOJO</name>
<evidence type="ECO:0000256" key="1">
    <source>
        <dbReference type="ARBA" id="ARBA00004141"/>
    </source>
</evidence>
<feature type="transmembrane region" description="Helical" evidence="5">
    <location>
        <begin position="99"/>
        <end position="118"/>
    </location>
</feature>
<dbReference type="EMBL" id="FNTL01000004">
    <property type="protein sequence ID" value="SEE16667.1"/>
    <property type="molecule type" value="Genomic_DNA"/>
</dbReference>
<dbReference type="AlphaFoldDB" id="A0A1H5GLR5"/>
<feature type="transmembrane region" description="Helical" evidence="5">
    <location>
        <begin position="54"/>
        <end position="87"/>
    </location>
</feature>
<evidence type="ECO:0000256" key="4">
    <source>
        <dbReference type="ARBA" id="ARBA00023136"/>
    </source>
</evidence>
<proteinExistence type="predicted"/>
<dbReference type="GO" id="GO:0016020">
    <property type="term" value="C:membrane"/>
    <property type="evidence" value="ECO:0007669"/>
    <property type="project" value="UniProtKB-SubCell"/>
</dbReference>
<dbReference type="OrthoDB" id="3790625at2"/>